<dbReference type="EMBL" id="RBXR01000001">
    <property type="protein sequence ID" value="RKT72431.1"/>
    <property type="molecule type" value="Genomic_DNA"/>
</dbReference>
<gene>
    <name evidence="1" type="ORF">DFJ66_5742</name>
</gene>
<dbReference type="InterPro" id="IPR036926">
    <property type="entry name" value="Thymidate_synth/dCMP_Mease_sf"/>
</dbReference>
<dbReference type="RefSeq" id="WP_147459380.1">
    <property type="nucleotide sequence ID" value="NZ_JBIUBA010000053.1"/>
</dbReference>
<comment type="caution">
    <text evidence="1">The sequence shown here is derived from an EMBL/GenBank/DDBJ whole genome shotgun (WGS) entry which is preliminary data.</text>
</comment>
<dbReference type="SUPFAM" id="SSF55831">
    <property type="entry name" value="Thymidylate synthase/dCMP hydroxymethylase"/>
    <property type="match status" value="1"/>
</dbReference>
<dbReference type="AlphaFoldDB" id="A0A495XD71"/>
<evidence type="ECO:0000313" key="2">
    <source>
        <dbReference type="Proteomes" id="UP000272729"/>
    </source>
</evidence>
<reference evidence="1 2" key="1">
    <citation type="submission" date="2018-10" db="EMBL/GenBank/DDBJ databases">
        <title>Sequencing the genomes of 1000 actinobacteria strains.</title>
        <authorList>
            <person name="Klenk H.-P."/>
        </authorList>
    </citation>
    <scope>NUCLEOTIDE SEQUENCE [LARGE SCALE GENOMIC DNA]</scope>
    <source>
        <strain evidence="1 2">DSM 43911</strain>
    </source>
</reference>
<name>A0A495XD71_9PSEU</name>
<dbReference type="OrthoDB" id="2935607at2"/>
<accession>A0A495XD71</accession>
<evidence type="ECO:0000313" key="1">
    <source>
        <dbReference type="EMBL" id="RKT72431.1"/>
    </source>
</evidence>
<protein>
    <submittedName>
        <fullName evidence="1">Uncharacterized protein</fullName>
    </submittedName>
</protein>
<keyword evidence="2" id="KW-1185">Reference proteome</keyword>
<sequence length="303" mass="33855">MGVELISARSFGDLAEQARRKCRSSAVMNLALSIECRFPFLEDPFLDNYVPKARQWQLPYRPDRLHLNHGEYMHRDGDAIAYLTNQLKLRPTGNRACVSLLSMSDLINSGDDPRPSFMVVQAGFAAGTTETLHLTAYYRALEVSGFLPVNLAEMALIATSLQQNIITIEQLQLTIFAFRAYSAPGFTRLERAEIDTLATDDIDALVEQRNVSRLSELITEKMRTDSVVEFSGLAALQTSLLRSSWNPEAAITALDMAISTLAQLKEARKSGSHAQAIPHLHDRAVDYLRRVLEQLEDSDRGTQ</sequence>
<organism evidence="1 2">
    <name type="scientific">Saccharothrix variisporea</name>
    <dbReference type="NCBI Taxonomy" id="543527"/>
    <lineage>
        <taxon>Bacteria</taxon>
        <taxon>Bacillati</taxon>
        <taxon>Actinomycetota</taxon>
        <taxon>Actinomycetes</taxon>
        <taxon>Pseudonocardiales</taxon>
        <taxon>Pseudonocardiaceae</taxon>
        <taxon>Saccharothrix</taxon>
    </lineage>
</organism>
<dbReference type="Proteomes" id="UP000272729">
    <property type="component" value="Unassembled WGS sequence"/>
</dbReference>
<dbReference type="Gene3D" id="3.30.572.10">
    <property type="entry name" value="Thymidylate synthase/dCMP hydroxymethylase domain"/>
    <property type="match status" value="1"/>
</dbReference>
<proteinExistence type="predicted"/>